<feature type="region of interest" description="Disordered" evidence="1">
    <location>
        <begin position="35"/>
        <end position="55"/>
    </location>
</feature>
<feature type="compositionally biased region" description="Polar residues" evidence="1">
    <location>
        <begin position="206"/>
        <end position="223"/>
    </location>
</feature>
<proteinExistence type="predicted"/>
<dbReference type="Proteomes" id="UP000699042">
    <property type="component" value="Unassembled WGS sequence"/>
</dbReference>
<evidence type="ECO:0000313" key="3">
    <source>
        <dbReference type="Proteomes" id="UP000699042"/>
    </source>
</evidence>
<evidence type="ECO:0000256" key="1">
    <source>
        <dbReference type="SAM" id="MobiDB-lite"/>
    </source>
</evidence>
<reference evidence="2" key="1">
    <citation type="submission" date="2021-05" db="EMBL/GenBank/DDBJ databases">
        <title>Comparative genomics of three Colletotrichum scovillei strains and genetic complementation revealed genes involved fungal growth and virulence on chili pepper.</title>
        <authorList>
            <person name="Hsieh D.-K."/>
            <person name="Chuang S.-C."/>
            <person name="Chen C.-Y."/>
            <person name="Chao Y.-T."/>
            <person name="Lu M.-Y.J."/>
            <person name="Lee M.-H."/>
            <person name="Shih M.-C."/>
        </authorList>
    </citation>
    <scope>NUCLEOTIDE SEQUENCE</scope>
    <source>
        <strain evidence="2">Coll-153</strain>
    </source>
</reference>
<organism evidence="2 3">
    <name type="scientific">Colletotrichum scovillei</name>
    <dbReference type="NCBI Taxonomy" id="1209932"/>
    <lineage>
        <taxon>Eukaryota</taxon>
        <taxon>Fungi</taxon>
        <taxon>Dikarya</taxon>
        <taxon>Ascomycota</taxon>
        <taxon>Pezizomycotina</taxon>
        <taxon>Sordariomycetes</taxon>
        <taxon>Hypocreomycetidae</taxon>
        <taxon>Glomerellales</taxon>
        <taxon>Glomerellaceae</taxon>
        <taxon>Colletotrichum</taxon>
        <taxon>Colletotrichum acutatum species complex</taxon>
    </lineage>
</organism>
<feature type="non-terminal residue" evidence="2">
    <location>
        <position position="223"/>
    </location>
</feature>
<sequence length="223" mass="24343">DEVVDDQVRPLGSVSTDTPGNAAAQLIRTARTTTTIRGNQPASSTSAAPDHRDMRGLDRLPPAILTSWMNRKILFSSIMHHARYPNSNGLHYTLKCCRWSLSHSRVNKEFCETRTTLSQNRDETQLHAAFLETPGQQTASLMTTFLSTHRSDQPISPGRSRPDLKGSRSSGTGRWNATASASLSAPSVCYAHREDESLAARWKPSASANVQVAVSNTAPSSVR</sequence>
<gene>
    <name evidence="2" type="ORF">JMJ77_011609</name>
</gene>
<accession>A0A9P7QV99</accession>
<feature type="region of interest" description="Disordered" evidence="1">
    <location>
        <begin position="1"/>
        <end position="20"/>
    </location>
</feature>
<name>A0A9P7QV99_9PEZI</name>
<evidence type="ECO:0000313" key="2">
    <source>
        <dbReference type="EMBL" id="KAG7043787.1"/>
    </source>
</evidence>
<protein>
    <submittedName>
        <fullName evidence="2">Uncharacterized protein</fullName>
    </submittedName>
</protein>
<dbReference type="AlphaFoldDB" id="A0A9P7QV99"/>
<dbReference type="EMBL" id="JAESDN010000011">
    <property type="protein sequence ID" value="KAG7043787.1"/>
    <property type="molecule type" value="Genomic_DNA"/>
</dbReference>
<comment type="caution">
    <text evidence="2">The sequence shown here is derived from an EMBL/GenBank/DDBJ whole genome shotgun (WGS) entry which is preliminary data.</text>
</comment>
<feature type="compositionally biased region" description="Polar residues" evidence="1">
    <location>
        <begin position="167"/>
        <end position="184"/>
    </location>
</feature>
<feature type="region of interest" description="Disordered" evidence="1">
    <location>
        <begin position="203"/>
        <end position="223"/>
    </location>
</feature>
<feature type="compositionally biased region" description="Polar residues" evidence="1">
    <location>
        <begin position="38"/>
        <end position="47"/>
    </location>
</feature>
<keyword evidence="3" id="KW-1185">Reference proteome</keyword>
<feature type="region of interest" description="Disordered" evidence="1">
    <location>
        <begin position="148"/>
        <end position="184"/>
    </location>
</feature>